<sequence length="283" mass="31697">MFAQSPIAQYEDQANKDNNRLIPHSKLPSPKLRLHLQDITHKSAKIFLECIPDPYAVLKSALSNIITYLYTSPSPETSQSSRPCKVHFKPCLPGTRSVTVIIRDFSGVAHTTSIDLDSDHKEIYFSLSYIAHAATFEDTRRELVGVLTHELVHCYQHTSPPDHDTVPYPPSGLIEGIADFVRLKAGLSPPHWTRPLCSSDLPGSWDQGYQHTAFFLEWIEDVKVGFGAIGMLNDRLFRTGYVGEGENAGTSTTKSFWKGLFGVPVLELWEEYGRYLDNKGGEC</sequence>
<dbReference type="KEGG" id="cim:CIMG_06846"/>
<accession>A0A0E1RW91</accession>
<dbReference type="PANTHER" id="PTHR33321">
    <property type="match status" value="1"/>
</dbReference>
<dbReference type="RefSeq" id="XP_001242950.2">
    <property type="nucleotide sequence ID" value="XM_001242949.2"/>
</dbReference>
<name>A0A0E1RW91_COCIM</name>
<evidence type="ECO:0000313" key="2">
    <source>
        <dbReference type="Proteomes" id="UP000001261"/>
    </source>
</evidence>
<dbReference type="EMBL" id="GG704912">
    <property type="protein sequence ID" value="EAS31367.2"/>
    <property type="molecule type" value="Genomic_DNA"/>
</dbReference>
<dbReference type="InterPro" id="IPR007541">
    <property type="entry name" value="Uncharacterised_BSP"/>
</dbReference>
<dbReference type="OMA" id="DAGYQHT"/>
<dbReference type="OrthoDB" id="891726at2759"/>
<proteinExistence type="predicted"/>
<dbReference type="InParanoid" id="A0A0E1RW91"/>
<protein>
    <submittedName>
        <fullName evidence="1">PBSP domain-containing protein</fullName>
    </submittedName>
</protein>
<keyword evidence="2" id="KW-1185">Reference proteome</keyword>
<reference evidence="2" key="1">
    <citation type="journal article" date="2009" name="Genome Res.">
        <title>Comparative genomic analyses of the human fungal pathogens Coccidioides and their relatives.</title>
        <authorList>
            <person name="Sharpton T.J."/>
            <person name="Stajich J.E."/>
            <person name="Rounsley S.D."/>
            <person name="Gardner M.J."/>
            <person name="Wortman J.R."/>
            <person name="Jordar V.S."/>
            <person name="Maiti R."/>
            <person name="Kodira C.D."/>
            <person name="Neafsey D.E."/>
            <person name="Zeng Q."/>
            <person name="Hung C.-Y."/>
            <person name="McMahan C."/>
            <person name="Muszewska A."/>
            <person name="Grynberg M."/>
            <person name="Mandel M.A."/>
            <person name="Kellner E.M."/>
            <person name="Barker B.M."/>
            <person name="Galgiani J.N."/>
            <person name="Orbach M.J."/>
            <person name="Kirkland T.N."/>
            <person name="Cole G.T."/>
            <person name="Henn M.R."/>
            <person name="Birren B.W."/>
            <person name="Taylor J.W."/>
        </authorList>
    </citation>
    <scope>NUCLEOTIDE SEQUENCE [LARGE SCALE GENOMIC DNA]</scope>
    <source>
        <strain evidence="2">RS</strain>
    </source>
</reference>
<evidence type="ECO:0000313" key="1">
    <source>
        <dbReference type="EMBL" id="EAS31367.2"/>
    </source>
</evidence>
<reference evidence="2" key="2">
    <citation type="journal article" date="2010" name="Genome Res.">
        <title>Population genomic sequencing of Coccidioides fungi reveals recent hybridization and transposon control.</title>
        <authorList>
            <person name="Neafsey D.E."/>
            <person name="Barker B.M."/>
            <person name="Sharpton T.J."/>
            <person name="Stajich J.E."/>
            <person name="Park D.J."/>
            <person name="Whiston E."/>
            <person name="Hung C.-Y."/>
            <person name="McMahan C."/>
            <person name="White J."/>
            <person name="Sykes S."/>
            <person name="Heiman D."/>
            <person name="Young S."/>
            <person name="Zeng Q."/>
            <person name="Abouelleil A."/>
            <person name="Aftuck L."/>
            <person name="Bessette D."/>
            <person name="Brown A."/>
            <person name="FitzGerald M."/>
            <person name="Lui A."/>
            <person name="Macdonald J.P."/>
            <person name="Priest M."/>
            <person name="Orbach M.J."/>
            <person name="Galgiani J.N."/>
            <person name="Kirkland T.N."/>
            <person name="Cole G.T."/>
            <person name="Birren B.W."/>
            <person name="Henn M.R."/>
            <person name="Taylor J.W."/>
            <person name="Rounsley S.D."/>
        </authorList>
    </citation>
    <scope>GENOME REANNOTATION</scope>
    <source>
        <strain evidence="2">RS</strain>
    </source>
</reference>
<dbReference type="GeneID" id="4561969"/>
<dbReference type="Pfam" id="PF04450">
    <property type="entry name" value="BSP"/>
    <property type="match status" value="1"/>
</dbReference>
<organism evidence="1 2">
    <name type="scientific">Coccidioides immitis (strain RS)</name>
    <name type="common">Valley fever fungus</name>
    <dbReference type="NCBI Taxonomy" id="246410"/>
    <lineage>
        <taxon>Eukaryota</taxon>
        <taxon>Fungi</taxon>
        <taxon>Dikarya</taxon>
        <taxon>Ascomycota</taxon>
        <taxon>Pezizomycotina</taxon>
        <taxon>Eurotiomycetes</taxon>
        <taxon>Eurotiomycetidae</taxon>
        <taxon>Onygenales</taxon>
        <taxon>Onygenaceae</taxon>
        <taxon>Coccidioides</taxon>
    </lineage>
</organism>
<dbReference type="VEuPathDB" id="FungiDB:CIMG_06846"/>
<dbReference type="PANTHER" id="PTHR33321:SF12">
    <property type="entry name" value="PLANT BASIC SECRETORY PROTEIN (BSP) FAMILY PROTEIN"/>
    <property type="match status" value="1"/>
</dbReference>
<dbReference type="AlphaFoldDB" id="A0A0E1RW91"/>
<dbReference type="Proteomes" id="UP000001261">
    <property type="component" value="Unassembled WGS sequence"/>
</dbReference>
<gene>
    <name evidence="1" type="ORF">CIMG_06846</name>
</gene>
<dbReference type="STRING" id="246410.A0A0E1RW91"/>